<comment type="caution">
    <text evidence="7">The sequence shown here is derived from an EMBL/GenBank/DDBJ whole genome shotgun (WGS) entry which is preliminary data.</text>
</comment>
<dbReference type="InterPro" id="IPR006856">
    <property type="entry name" value="MATalpha_HMGbox"/>
</dbReference>
<dbReference type="GO" id="GO:0045895">
    <property type="term" value="P:positive regulation of mating-type specific transcription, DNA-templated"/>
    <property type="evidence" value="ECO:0007669"/>
    <property type="project" value="InterPro"/>
</dbReference>
<dbReference type="Pfam" id="PF04769">
    <property type="entry name" value="MATalpha_HMGbox"/>
    <property type="match status" value="1"/>
</dbReference>
<comment type="similarity">
    <text evidence="5">Belongs to the MATALPHA1 family.</text>
</comment>
<feature type="domain" description="Alpha box" evidence="6">
    <location>
        <begin position="120"/>
        <end position="175"/>
    </location>
</feature>
<keyword evidence="2 5" id="KW-0238">DNA-binding</keyword>
<proteinExistence type="inferred from homology"/>
<dbReference type="EMBL" id="JAPQKP010000001">
    <property type="protein sequence ID" value="KAJ5210367.1"/>
    <property type="molecule type" value="Genomic_DNA"/>
</dbReference>
<comment type="subcellular location">
    <subcellularLocation>
        <location evidence="5">Nucleus</location>
    </subcellularLocation>
</comment>
<protein>
    <submittedName>
        <fullName evidence="7">Transcriptional regulator family: HMG</fullName>
    </submittedName>
</protein>
<dbReference type="GO" id="GO:0005634">
    <property type="term" value="C:nucleus"/>
    <property type="evidence" value="ECO:0007669"/>
    <property type="project" value="UniProtKB-SubCell"/>
</dbReference>
<reference evidence="7" key="1">
    <citation type="submission" date="2022-11" db="EMBL/GenBank/DDBJ databases">
        <authorList>
            <person name="Petersen C."/>
        </authorList>
    </citation>
    <scope>NUCLEOTIDE SEQUENCE</scope>
    <source>
        <strain evidence="7">IBT 16849</strain>
    </source>
</reference>
<gene>
    <name evidence="7" type="ORF">N7472_000506</name>
</gene>
<evidence type="ECO:0000256" key="4">
    <source>
        <dbReference type="ARBA" id="ARBA00023242"/>
    </source>
</evidence>
<evidence type="ECO:0000313" key="8">
    <source>
        <dbReference type="Proteomes" id="UP001150879"/>
    </source>
</evidence>
<keyword evidence="4 5" id="KW-0539">Nucleus</keyword>
<evidence type="ECO:0000256" key="3">
    <source>
        <dbReference type="ARBA" id="ARBA00023163"/>
    </source>
</evidence>
<keyword evidence="3 5" id="KW-0804">Transcription</keyword>
<organism evidence="7 8">
    <name type="scientific">Penicillium cf. griseofulvum</name>
    <dbReference type="NCBI Taxonomy" id="2972120"/>
    <lineage>
        <taxon>Eukaryota</taxon>
        <taxon>Fungi</taxon>
        <taxon>Dikarya</taxon>
        <taxon>Ascomycota</taxon>
        <taxon>Pezizomycotina</taxon>
        <taxon>Eurotiomycetes</taxon>
        <taxon>Eurotiomycetidae</taxon>
        <taxon>Eurotiales</taxon>
        <taxon>Aspergillaceae</taxon>
        <taxon>Penicillium</taxon>
    </lineage>
</organism>
<keyword evidence="1 5" id="KW-0805">Transcription regulation</keyword>
<evidence type="ECO:0000313" key="7">
    <source>
        <dbReference type="EMBL" id="KAJ5210367.1"/>
    </source>
</evidence>
<reference evidence="7" key="2">
    <citation type="journal article" date="2023" name="IMA Fungus">
        <title>Comparative genomic study of the Penicillium genus elucidates a diverse pangenome and 15 lateral gene transfer events.</title>
        <authorList>
            <person name="Petersen C."/>
            <person name="Sorensen T."/>
            <person name="Nielsen M.R."/>
            <person name="Sondergaard T.E."/>
            <person name="Sorensen J.L."/>
            <person name="Fitzpatrick D.A."/>
            <person name="Frisvad J.C."/>
            <person name="Nielsen K.L."/>
        </authorList>
    </citation>
    <scope>NUCLEOTIDE SEQUENCE</scope>
    <source>
        <strain evidence="7">IBT 16849</strain>
    </source>
</reference>
<dbReference type="OrthoDB" id="5398665at2759"/>
<dbReference type="GO" id="GO:0008301">
    <property type="term" value="F:DNA binding, bending"/>
    <property type="evidence" value="ECO:0007669"/>
    <property type="project" value="InterPro"/>
</dbReference>
<evidence type="ECO:0000256" key="5">
    <source>
        <dbReference type="RuleBase" id="RU003516"/>
    </source>
</evidence>
<evidence type="ECO:0000259" key="6">
    <source>
        <dbReference type="PROSITE" id="PS51325"/>
    </source>
</evidence>
<sequence length="347" mass="39211">MSTASGIPVPPGYGPAHVEMLLFRYIETLPLQHALRVLERWPENSPMGQYAAKVLRELPANYFQQPRLLPTGPRFVFVNGVLELKRIDQALPMQQLHPDSTTGCVGDAMQTILDSPVQQRRLRPLNSFMIFRSFCAPMFPGVPQKLKSMAISEMWTDCTLKAHWAVLAKAYTIIRDHFHVEAPSLPVFVELCVPLIGLLTPQQYLNLSGWQILPDGNSVSLHKTCTSTLELFNPPLVSVNDVVKHCTDHNYAKAREEEWNKHILPDGVVFAVEPSYRATIQEPQNWVFDNVPQWPIEEFEVEEMYSTLDTEHDHGLPVIHDPDSNSASAYASTMALTNQMALNQLFV</sequence>
<dbReference type="AlphaFoldDB" id="A0A9W9MZN5"/>
<evidence type="ECO:0000256" key="1">
    <source>
        <dbReference type="ARBA" id="ARBA00023015"/>
    </source>
</evidence>
<name>A0A9W9MZN5_9EURO</name>
<accession>A0A9W9MZN5</accession>
<dbReference type="PROSITE" id="PS51325">
    <property type="entry name" value="ALPHA_BOX"/>
    <property type="match status" value="1"/>
</dbReference>
<evidence type="ECO:0000256" key="2">
    <source>
        <dbReference type="ARBA" id="ARBA00023125"/>
    </source>
</evidence>
<dbReference type="Proteomes" id="UP001150879">
    <property type="component" value="Unassembled WGS sequence"/>
</dbReference>
<keyword evidence="8" id="KW-1185">Reference proteome</keyword>